<accession>A0A2U2XDJ7</accession>
<evidence type="ECO:0000256" key="7">
    <source>
        <dbReference type="PIRSR" id="PIRSR639901-1"/>
    </source>
</evidence>
<evidence type="ECO:0000256" key="4">
    <source>
        <dbReference type="ARBA" id="ARBA00022679"/>
    </source>
</evidence>
<dbReference type="Gene3D" id="3.40.50.2000">
    <property type="entry name" value="Glycogen Phosphorylase B"/>
    <property type="match status" value="1"/>
</dbReference>
<comment type="caution">
    <text evidence="10">The sequence shown here is derived from an EMBL/GenBank/DDBJ whole genome shotgun (WGS) entry which is preliminary data.</text>
</comment>
<reference evidence="10 11" key="1">
    <citation type="submission" date="2018-05" db="EMBL/GenBank/DDBJ databases">
        <title>Brumimicrobium oceani sp. nov., isolated from coastal sediment.</title>
        <authorList>
            <person name="Kou Y."/>
        </authorList>
    </citation>
    <scope>NUCLEOTIDE SEQUENCE [LARGE SCALE GENOMIC DNA]</scope>
    <source>
        <strain evidence="10 11">C305</strain>
    </source>
</reference>
<dbReference type="RefSeq" id="WP_109359125.1">
    <property type="nucleotide sequence ID" value="NZ_QFRJ01000004.1"/>
</dbReference>
<reference evidence="10 11" key="2">
    <citation type="submission" date="2018-05" db="EMBL/GenBank/DDBJ databases">
        <authorList>
            <person name="Lanie J.A."/>
            <person name="Ng W.-L."/>
            <person name="Kazmierczak K.M."/>
            <person name="Andrzejewski T.M."/>
            <person name="Davidsen T.M."/>
            <person name="Wayne K.J."/>
            <person name="Tettelin H."/>
            <person name="Glass J.I."/>
            <person name="Rusch D."/>
            <person name="Podicherti R."/>
            <person name="Tsui H.-C.T."/>
            <person name="Winkler M.E."/>
        </authorList>
    </citation>
    <scope>NUCLEOTIDE SEQUENCE [LARGE SCALE GENOMIC DNA]</scope>
    <source>
        <strain evidence="10 11">C305</strain>
    </source>
</reference>
<evidence type="ECO:0000313" key="10">
    <source>
        <dbReference type="EMBL" id="PWH85848.1"/>
    </source>
</evidence>
<keyword evidence="8" id="KW-0472">Membrane</keyword>
<comment type="catalytic activity">
    <reaction evidence="6 8">
        <text>lipid IVA (E. coli) + CMP-3-deoxy-beta-D-manno-octulosonate = alpha-Kdo-(2-&gt;6)-lipid IVA (E. coli) + CMP + H(+)</text>
        <dbReference type="Rhea" id="RHEA:28066"/>
        <dbReference type="ChEBI" id="CHEBI:15378"/>
        <dbReference type="ChEBI" id="CHEBI:58603"/>
        <dbReference type="ChEBI" id="CHEBI:60364"/>
        <dbReference type="ChEBI" id="CHEBI:60377"/>
        <dbReference type="ChEBI" id="CHEBI:85987"/>
        <dbReference type="EC" id="2.4.99.12"/>
    </reaction>
</comment>
<dbReference type="PANTHER" id="PTHR42755">
    <property type="entry name" value="3-DEOXY-MANNO-OCTULOSONATE CYTIDYLYLTRANSFERASE"/>
    <property type="match status" value="1"/>
</dbReference>
<evidence type="ECO:0000256" key="3">
    <source>
        <dbReference type="ARBA" id="ARBA00019077"/>
    </source>
</evidence>
<keyword evidence="4 8" id="KW-0808">Transferase</keyword>
<dbReference type="SUPFAM" id="SSF53756">
    <property type="entry name" value="UDP-Glycosyltransferase/glycogen phosphorylase"/>
    <property type="match status" value="1"/>
</dbReference>
<feature type="domain" description="3-deoxy-D-manno-octulosonic-acid transferase N-terminal" evidence="9">
    <location>
        <begin position="41"/>
        <end position="202"/>
    </location>
</feature>
<dbReference type="GO" id="GO:0009245">
    <property type="term" value="P:lipid A biosynthetic process"/>
    <property type="evidence" value="ECO:0007669"/>
    <property type="project" value="TreeGrafter"/>
</dbReference>
<dbReference type="EC" id="2.4.99.12" evidence="2 8"/>
<evidence type="ECO:0000256" key="8">
    <source>
        <dbReference type="RuleBase" id="RU365103"/>
    </source>
</evidence>
<keyword evidence="8" id="KW-1003">Cell membrane</keyword>
<dbReference type="Gene3D" id="3.40.50.11720">
    <property type="entry name" value="3-Deoxy-D-manno-octulosonic-acid transferase, N-terminal domain"/>
    <property type="match status" value="1"/>
</dbReference>
<dbReference type="InterPro" id="IPR039901">
    <property type="entry name" value="Kdotransferase"/>
</dbReference>
<keyword evidence="8" id="KW-0448">Lipopolysaccharide biosynthesis</keyword>
<proteinExistence type="inferred from homology"/>
<dbReference type="GO" id="GO:0009244">
    <property type="term" value="P:lipopolysaccharide core region biosynthetic process"/>
    <property type="evidence" value="ECO:0007669"/>
    <property type="project" value="UniProtKB-UniRule"/>
</dbReference>
<dbReference type="Pfam" id="PF04413">
    <property type="entry name" value="Glycos_transf_N"/>
    <property type="match status" value="1"/>
</dbReference>
<dbReference type="GO" id="GO:0043842">
    <property type="term" value="F:Kdo transferase activity"/>
    <property type="evidence" value="ECO:0007669"/>
    <property type="project" value="UniProtKB-EC"/>
</dbReference>
<comment type="subcellular location">
    <subcellularLocation>
        <location evidence="8">Cell membrane</location>
    </subcellularLocation>
</comment>
<sequence length="405" mass="46555">MLYTLGIYFYGFLLKLGSLFHPKAKKWVNGRKNFWNKIPHLSNQNLVWFHCASLGEYDQGKPIMEAWKKAHPKDFILVSFFSPSGYENVKDKSVGDYTCYLPLDTKKNAKKFMQHFKPSVVFFVKYEIWVNHLKAAKKSGAKLYSVSASFRKNHRFFQWYGGTFRKALFLFDHIFVQYPLSKELLSKIGVQNVTVSGDTRYDRVAQRAEEEKENSIIAPWAKNESIFVIGSSWPDDEEMILPYMNDYKINTKVIIAPHEIDRAHIQEIIDRLKVSYQLYTNIQNGEELKRHTQVLILDCIGVLADAYRYGNIAYVGGGFGTGLHNILEPASFGLPVIFGPIHKKFPEAQEFINNGIAKSCDENKSFFEAYTLFAKTPSIQTQVKEFIASKRGATQIVMEEIQSSE</sequence>
<dbReference type="PANTHER" id="PTHR42755:SF1">
    <property type="entry name" value="3-DEOXY-D-MANNO-OCTULOSONIC ACID TRANSFERASE, MITOCHONDRIAL-RELATED"/>
    <property type="match status" value="1"/>
</dbReference>
<evidence type="ECO:0000256" key="5">
    <source>
        <dbReference type="ARBA" id="ARBA00031445"/>
    </source>
</evidence>
<organism evidence="10 11">
    <name type="scientific">Brumimicrobium oceani</name>
    <dbReference type="NCBI Taxonomy" id="2100725"/>
    <lineage>
        <taxon>Bacteria</taxon>
        <taxon>Pseudomonadati</taxon>
        <taxon>Bacteroidota</taxon>
        <taxon>Flavobacteriia</taxon>
        <taxon>Flavobacteriales</taxon>
        <taxon>Crocinitomicaceae</taxon>
        <taxon>Brumimicrobium</taxon>
    </lineage>
</organism>
<dbReference type="AlphaFoldDB" id="A0A2U2XDJ7"/>
<evidence type="ECO:0000259" key="9">
    <source>
        <dbReference type="Pfam" id="PF04413"/>
    </source>
</evidence>
<evidence type="ECO:0000256" key="1">
    <source>
        <dbReference type="ARBA" id="ARBA00004713"/>
    </source>
</evidence>
<comment type="similarity">
    <text evidence="8">Belongs to the glycosyltransferase group 1 family.</text>
</comment>
<name>A0A2U2XDJ7_9FLAO</name>
<dbReference type="GO" id="GO:0005886">
    <property type="term" value="C:plasma membrane"/>
    <property type="evidence" value="ECO:0007669"/>
    <property type="project" value="UniProtKB-SubCell"/>
</dbReference>
<dbReference type="Proteomes" id="UP000245370">
    <property type="component" value="Unassembled WGS sequence"/>
</dbReference>
<gene>
    <name evidence="10" type="ORF">DIT68_07065</name>
</gene>
<protein>
    <recommendedName>
        <fullName evidence="3 8">3-deoxy-D-manno-octulosonic acid transferase</fullName>
        <shortName evidence="8">Kdo transferase</shortName>
        <ecNumber evidence="2 8">2.4.99.12</ecNumber>
    </recommendedName>
    <alternativeName>
        <fullName evidence="5 8">Lipid IV(A) 3-deoxy-D-manno-octulosonic acid transferase</fullName>
    </alternativeName>
</protein>
<dbReference type="InterPro" id="IPR038107">
    <property type="entry name" value="Glycos_transf_N_sf"/>
</dbReference>
<comment type="function">
    <text evidence="8">Involved in lipopolysaccharide (LPS) biosynthesis. Catalyzes the transfer of 3-deoxy-D-manno-octulosonate (Kdo) residue(s) from CMP-Kdo to lipid IV(A), the tetraacyldisaccharide-1,4'-bisphosphate precursor of lipid A.</text>
</comment>
<feature type="active site" description="Proton acceptor" evidence="7">
    <location>
        <position position="56"/>
    </location>
</feature>
<evidence type="ECO:0000256" key="6">
    <source>
        <dbReference type="ARBA" id="ARBA00049183"/>
    </source>
</evidence>
<evidence type="ECO:0000256" key="2">
    <source>
        <dbReference type="ARBA" id="ARBA00012621"/>
    </source>
</evidence>
<dbReference type="InterPro" id="IPR007507">
    <property type="entry name" value="Glycos_transf_N"/>
</dbReference>
<dbReference type="EMBL" id="QFRJ01000004">
    <property type="protein sequence ID" value="PWH85848.1"/>
    <property type="molecule type" value="Genomic_DNA"/>
</dbReference>
<keyword evidence="11" id="KW-1185">Reference proteome</keyword>
<evidence type="ECO:0000313" key="11">
    <source>
        <dbReference type="Proteomes" id="UP000245370"/>
    </source>
</evidence>
<dbReference type="OrthoDB" id="9789797at2"/>
<dbReference type="UniPathway" id="UPA00958"/>
<comment type="pathway">
    <text evidence="1 8">Bacterial outer membrane biogenesis; LPS core biosynthesis.</text>
</comment>